<dbReference type="PANTHER" id="PTHR21248">
    <property type="entry name" value="CARDIOLIPIN SYNTHASE"/>
    <property type="match status" value="1"/>
</dbReference>
<evidence type="ECO:0000256" key="11">
    <source>
        <dbReference type="ARBA" id="ARBA00023098"/>
    </source>
</evidence>
<gene>
    <name evidence="18" type="ORF">LX70_03876</name>
</gene>
<accession>A0A2S8RYU5</accession>
<evidence type="ECO:0000256" key="1">
    <source>
        <dbReference type="ARBA" id="ARBA00003145"/>
    </source>
</evidence>
<dbReference type="Gene3D" id="3.30.870.10">
    <property type="entry name" value="Endonuclease Chain A"/>
    <property type="match status" value="2"/>
</dbReference>
<reference evidence="18 19" key="1">
    <citation type="submission" date="2018-02" db="EMBL/GenBank/DDBJ databases">
        <title>Genomic Encyclopedia of Archaeal and Bacterial Type Strains, Phase II (KMG-II): from individual species to whole genera.</title>
        <authorList>
            <person name="Goeker M."/>
        </authorList>
    </citation>
    <scope>NUCLEOTIDE SEQUENCE [LARGE SCALE GENOMIC DNA]</scope>
    <source>
        <strain evidence="18 19">DSM 18921</strain>
    </source>
</reference>
<dbReference type="InterPro" id="IPR022924">
    <property type="entry name" value="Cardiolipin_synthase"/>
</dbReference>
<feature type="transmembrane region" description="Helical" evidence="16">
    <location>
        <begin position="6"/>
        <end position="24"/>
    </location>
</feature>
<keyword evidence="10 16" id="KW-1133">Transmembrane helix</keyword>
<keyword evidence="4" id="KW-1003">Cell membrane</keyword>
<dbReference type="PANTHER" id="PTHR21248:SF22">
    <property type="entry name" value="PHOSPHOLIPASE D"/>
    <property type="match status" value="1"/>
</dbReference>
<keyword evidence="11" id="KW-0443">Lipid metabolism</keyword>
<keyword evidence="5" id="KW-0444">Lipid biosynthesis</keyword>
<feature type="domain" description="PLD phosphodiesterase" evidence="17">
    <location>
        <begin position="388"/>
        <end position="415"/>
    </location>
</feature>
<feature type="transmembrane region" description="Helical" evidence="16">
    <location>
        <begin position="36"/>
        <end position="57"/>
    </location>
</feature>
<proteinExistence type="predicted"/>
<dbReference type="CDD" id="cd09155">
    <property type="entry name" value="PLDc_PaCLS_like_1"/>
    <property type="match status" value="1"/>
</dbReference>
<evidence type="ECO:0000256" key="12">
    <source>
        <dbReference type="ARBA" id="ARBA00023136"/>
    </source>
</evidence>
<dbReference type="NCBIfam" id="TIGR04265">
    <property type="entry name" value="bac_cardiolipin"/>
    <property type="match status" value="1"/>
</dbReference>
<dbReference type="GO" id="GO:0005576">
    <property type="term" value="C:extracellular region"/>
    <property type="evidence" value="ECO:0007669"/>
    <property type="project" value="UniProtKB-SubCell"/>
</dbReference>
<comment type="subcellular location">
    <subcellularLocation>
        <location evidence="2">Cell membrane</location>
    </subcellularLocation>
    <subcellularLocation>
        <location evidence="3">Secreted</location>
    </subcellularLocation>
</comment>
<dbReference type="Proteomes" id="UP000238338">
    <property type="component" value="Unassembled WGS sequence"/>
</dbReference>
<evidence type="ECO:0000256" key="15">
    <source>
        <dbReference type="NCBIfam" id="TIGR04265"/>
    </source>
</evidence>
<dbReference type="FunFam" id="3.30.870.10:FF:000014">
    <property type="entry name" value="Cardiolipin synthase"/>
    <property type="match status" value="1"/>
</dbReference>
<dbReference type="SMART" id="SM00155">
    <property type="entry name" value="PLDc"/>
    <property type="match status" value="2"/>
</dbReference>
<keyword evidence="8 16" id="KW-0812">Transmembrane</keyword>
<evidence type="ECO:0000256" key="7">
    <source>
        <dbReference type="ARBA" id="ARBA00022679"/>
    </source>
</evidence>
<keyword evidence="13" id="KW-0594">Phospholipid biosynthesis</keyword>
<dbReference type="GO" id="GO:0005886">
    <property type="term" value="C:plasma membrane"/>
    <property type="evidence" value="ECO:0007669"/>
    <property type="project" value="UniProtKB-SubCell"/>
</dbReference>
<dbReference type="EMBL" id="PVEP01000013">
    <property type="protein sequence ID" value="PQV53691.1"/>
    <property type="molecule type" value="Genomic_DNA"/>
</dbReference>
<evidence type="ECO:0000256" key="13">
    <source>
        <dbReference type="ARBA" id="ARBA00023209"/>
    </source>
</evidence>
<evidence type="ECO:0000256" key="8">
    <source>
        <dbReference type="ARBA" id="ARBA00022692"/>
    </source>
</evidence>
<dbReference type="GO" id="GO:0032049">
    <property type="term" value="P:cardiolipin biosynthetic process"/>
    <property type="evidence" value="ECO:0007669"/>
    <property type="project" value="UniProtKB-UniRule"/>
</dbReference>
<dbReference type="InterPro" id="IPR001736">
    <property type="entry name" value="PLipase_D/transphosphatidylase"/>
</dbReference>
<organism evidence="18 19">
    <name type="scientific">Albidovulum denitrificans</name>
    <dbReference type="NCBI Taxonomy" id="404881"/>
    <lineage>
        <taxon>Bacteria</taxon>
        <taxon>Pseudomonadati</taxon>
        <taxon>Pseudomonadota</taxon>
        <taxon>Alphaproteobacteria</taxon>
        <taxon>Rhodobacterales</taxon>
        <taxon>Paracoccaceae</taxon>
        <taxon>Albidovulum</taxon>
    </lineage>
</organism>
<evidence type="ECO:0000313" key="18">
    <source>
        <dbReference type="EMBL" id="PQV53691.1"/>
    </source>
</evidence>
<evidence type="ECO:0000256" key="3">
    <source>
        <dbReference type="ARBA" id="ARBA00004613"/>
    </source>
</evidence>
<evidence type="ECO:0000256" key="6">
    <source>
        <dbReference type="ARBA" id="ARBA00022525"/>
    </source>
</evidence>
<keyword evidence="7" id="KW-0808">Transferase</keyword>
<dbReference type="AlphaFoldDB" id="A0A2S8RYU5"/>
<dbReference type="GO" id="GO:0008808">
    <property type="term" value="F:cardiolipin synthase activity"/>
    <property type="evidence" value="ECO:0007669"/>
    <property type="project" value="UniProtKB-UniRule"/>
</dbReference>
<evidence type="ECO:0000259" key="17">
    <source>
        <dbReference type="PROSITE" id="PS50035"/>
    </source>
</evidence>
<name>A0A2S8RYU5_9RHOB</name>
<keyword evidence="14" id="KW-1208">Phospholipid metabolism</keyword>
<keyword evidence="12 16" id="KW-0472">Membrane</keyword>
<dbReference type="InterPro" id="IPR025202">
    <property type="entry name" value="PLD-like_dom"/>
</dbReference>
<dbReference type="PROSITE" id="PS50035">
    <property type="entry name" value="PLD"/>
    <property type="match status" value="2"/>
</dbReference>
<keyword evidence="6" id="KW-0964">Secreted</keyword>
<dbReference type="OrthoDB" id="9762009at2"/>
<protein>
    <recommendedName>
        <fullName evidence="15">Cardiolipin synthase</fullName>
        <ecNumber evidence="15">2.7.8.-</ecNumber>
    </recommendedName>
</protein>
<evidence type="ECO:0000256" key="9">
    <source>
        <dbReference type="ARBA" id="ARBA00022737"/>
    </source>
</evidence>
<keyword evidence="9" id="KW-0677">Repeat</keyword>
<evidence type="ECO:0000256" key="14">
    <source>
        <dbReference type="ARBA" id="ARBA00023264"/>
    </source>
</evidence>
<evidence type="ECO:0000256" key="5">
    <source>
        <dbReference type="ARBA" id="ARBA00022516"/>
    </source>
</evidence>
<evidence type="ECO:0000256" key="10">
    <source>
        <dbReference type="ARBA" id="ARBA00022989"/>
    </source>
</evidence>
<sequence>MSWQTIFVLLGVTGFQIVAVIFAFRAMRHARTPQGAVGWVVFLLAAPHLAVPVFLFLGHKRLSGYVAMRRDMREAIAQVTRQITRNAPADLARLGPRQEDVRAFEALATQKVLSGNLTTLLIDGPAAFGGIFAAIDAAETYVLVEFYTLRDDELGRDLARHLIDCARRGVKVRVIYDGIGSVGLPSAYLANLRNAGVQISNFHAQRRSRNRFQINFRNHRKIVVVDGETGFIGGLNVGDEYMGRSRKFGHWRDTHMRIDGPAVAQLQLAFAEDWHWATGETPELNWRPARQEGGRDCLILSTGPSDAVETGSLYFLNAINAASNRLWIATPYFVPDVDIVNALKLAALRGVDVRLLVPDKRDHWLVWLAAFSYFDEVRPAGVKVYRYLDGFMHSKTLVVDDWMGSVGTVNLDNRSCRLNFEATALVFDPGFAAEVATMFEDDLEMSELYETDFNDIPHRLIRYTAPFARLFAPIL</sequence>
<keyword evidence="19" id="KW-1185">Reference proteome</keyword>
<evidence type="ECO:0000313" key="19">
    <source>
        <dbReference type="Proteomes" id="UP000238338"/>
    </source>
</evidence>
<dbReference type="RefSeq" id="WP_105516414.1">
    <property type="nucleotide sequence ID" value="NZ_PVEP01000013.1"/>
</dbReference>
<evidence type="ECO:0000256" key="4">
    <source>
        <dbReference type="ARBA" id="ARBA00022475"/>
    </source>
</evidence>
<comment type="caution">
    <text evidence="18">The sequence shown here is derived from an EMBL/GenBank/DDBJ whole genome shotgun (WGS) entry which is preliminary data.</text>
</comment>
<evidence type="ECO:0000256" key="2">
    <source>
        <dbReference type="ARBA" id="ARBA00004236"/>
    </source>
</evidence>
<comment type="function">
    <text evidence="1">Could be a virulence factor.</text>
</comment>
<dbReference type="EC" id="2.7.8.-" evidence="15"/>
<dbReference type="Pfam" id="PF13091">
    <property type="entry name" value="PLDc_2"/>
    <property type="match status" value="2"/>
</dbReference>
<evidence type="ECO:0000256" key="16">
    <source>
        <dbReference type="SAM" id="Phobius"/>
    </source>
</evidence>
<feature type="domain" description="PLD phosphodiesterase" evidence="17">
    <location>
        <begin position="214"/>
        <end position="241"/>
    </location>
</feature>
<dbReference type="SUPFAM" id="SSF56024">
    <property type="entry name" value="Phospholipase D/nuclease"/>
    <property type="match status" value="2"/>
</dbReference>